<gene>
    <name evidence="2" type="ORF">G8O29_10695</name>
</gene>
<accession>A0ABX0G8K1</accession>
<dbReference type="Proteomes" id="UP001515660">
    <property type="component" value="Unassembled WGS sequence"/>
</dbReference>
<dbReference type="InterPro" id="IPR009732">
    <property type="entry name" value="DUF1304"/>
</dbReference>
<reference evidence="2 3" key="1">
    <citation type="journal article" date="2022" name="Microorganisms">
        <title>Genome Sequence and Characterization of a Xanthorhodopsin-Containing, Aerobic Anoxygenic Phototrophic Rhodobacter Species, Isolated from Mesophilic Conditions at Yellowstone National Park.</title>
        <authorList>
            <person name="Kyndt J.A."/>
            <person name="Robertson S."/>
            <person name="Shoffstall I.B."/>
            <person name="Ramaley R.F."/>
            <person name="Meyer T.E."/>
        </authorList>
    </citation>
    <scope>NUCLEOTIDE SEQUENCE [LARGE SCALE GENOMIC DNA]</scope>
    <source>
        <strain evidence="2 3">M37P</strain>
    </source>
</reference>
<keyword evidence="1" id="KW-1133">Transmembrane helix</keyword>
<organism evidence="2 3">
    <name type="scientific">Rhodobacter calidifons</name>
    <dbReference type="NCBI Taxonomy" id="2715277"/>
    <lineage>
        <taxon>Bacteria</taxon>
        <taxon>Pseudomonadati</taxon>
        <taxon>Pseudomonadota</taxon>
        <taxon>Alphaproteobacteria</taxon>
        <taxon>Rhodobacterales</taxon>
        <taxon>Rhodobacter group</taxon>
        <taxon>Rhodobacter</taxon>
    </lineage>
</organism>
<evidence type="ECO:0000313" key="3">
    <source>
        <dbReference type="Proteomes" id="UP001515660"/>
    </source>
</evidence>
<name>A0ABX0G8K1_9RHOB</name>
<comment type="caution">
    <text evidence="2">The sequence shown here is derived from an EMBL/GenBank/DDBJ whole genome shotgun (WGS) entry which is preliminary data.</text>
</comment>
<evidence type="ECO:0000313" key="2">
    <source>
        <dbReference type="EMBL" id="NHB77205.1"/>
    </source>
</evidence>
<protein>
    <submittedName>
        <fullName evidence="2">DUF1304 domain-containing protein</fullName>
    </submittedName>
</protein>
<keyword evidence="1" id="KW-0472">Membrane</keyword>
<proteinExistence type="predicted"/>
<feature type="transmembrane region" description="Helical" evidence="1">
    <location>
        <begin position="32"/>
        <end position="51"/>
    </location>
</feature>
<dbReference type="EMBL" id="JAANHS010000007">
    <property type="protein sequence ID" value="NHB77205.1"/>
    <property type="molecule type" value="Genomic_DNA"/>
</dbReference>
<sequence length="52" mass="5355">MFLREARPVRALFGISAKIAADTRVMAANRGLCTGFLVAGLILALLAVPAGA</sequence>
<evidence type="ECO:0000256" key="1">
    <source>
        <dbReference type="SAM" id="Phobius"/>
    </source>
</evidence>
<keyword evidence="3" id="KW-1185">Reference proteome</keyword>
<keyword evidence="1" id="KW-0812">Transmembrane</keyword>
<dbReference type="Pfam" id="PF06993">
    <property type="entry name" value="DUF1304"/>
    <property type="match status" value="1"/>
</dbReference>